<feature type="compositionally biased region" description="Basic residues" evidence="13">
    <location>
        <begin position="117"/>
        <end position="131"/>
    </location>
</feature>
<evidence type="ECO:0000256" key="14">
    <source>
        <dbReference type="SAM" id="SignalP"/>
    </source>
</evidence>
<feature type="compositionally biased region" description="Polar residues" evidence="13">
    <location>
        <begin position="95"/>
        <end position="104"/>
    </location>
</feature>
<dbReference type="GO" id="GO:0005886">
    <property type="term" value="C:plasma membrane"/>
    <property type="evidence" value="ECO:0007669"/>
    <property type="project" value="UniProtKB-SubCell"/>
</dbReference>
<dbReference type="GO" id="GO:0005154">
    <property type="term" value="F:epidermal growth factor receptor binding"/>
    <property type="evidence" value="ECO:0007669"/>
    <property type="project" value="TreeGrafter"/>
</dbReference>
<evidence type="ECO:0000256" key="4">
    <source>
        <dbReference type="ARBA" id="ARBA00022525"/>
    </source>
</evidence>
<accession>A0AAV2MJA0</accession>
<evidence type="ECO:0000313" key="16">
    <source>
        <dbReference type="Proteomes" id="UP001497482"/>
    </source>
</evidence>
<dbReference type="EMBL" id="OZ035830">
    <property type="protein sequence ID" value="CAL1613508.1"/>
    <property type="molecule type" value="Genomic_DNA"/>
</dbReference>
<sequence>MRISSVVALLLHALVMSRSVSGAAVDRYEGDRLSNTAVINLLASTQDKRTEQSLSVATTTMDYTQEDEDYKEEQEYYDEEYEDGLSGDYEMPRVSMSSKPNDPSSILEAEKAEGTRRRGNGRKKGKGKGRKRNPCLKKYVDYCIHGTCRYMRAIRAPACICHQWYSGDSSVVICLSHDYWAFINAKVS</sequence>
<keyword evidence="6" id="KW-0358">Heparin-binding</keyword>
<evidence type="ECO:0000256" key="5">
    <source>
        <dbReference type="ARBA" id="ARBA00022536"/>
    </source>
</evidence>
<proteinExistence type="predicted"/>
<keyword evidence="12" id="KW-1015">Disulfide bond</keyword>
<keyword evidence="7" id="KW-0812">Transmembrane</keyword>
<feature type="chain" id="PRO_5043729876" evidence="14">
    <location>
        <begin position="23"/>
        <end position="188"/>
    </location>
</feature>
<gene>
    <name evidence="15" type="ORF">KC01_LOCUS39708</name>
</gene>
<evidence type="ECO:0000256" key="2">
    <source>
        <dbReference type="ARBA" id="ARBA00004251"/>
    </source>
</evidence>
<feature type="region of interest" description="Disordered" evidence="13">
    <location>
        <begin position="87"/>
        <end position="131"/>
    </location>
</feature>
<name>A0AAV2MJA0_KNICA</name>
<dbReference type="GO" id="GO:0008201">
    <property type="term" value="F:heparin binding"/>
    <property type="evidence" value="ECO:0007669"/>
    <property type="project" value="UniProtKB-KW"/>
</dbReference>
<keyword evidence="10" id="KW-0339">Growth factor</keyword>
<evidence type="ECO:0000256" key="6">
    <source>
        <dbReference type="ARBA" id="ARBA00022674"/>
    </source>
</evidence>
<evidence type="ECO:0000256" key="9">
    <source>
        <dbReference type="ARBA" id="ARBA00022989"/>
    </source>
</evidence>
<comment type="subcellular location">
    <subcellularLocation>
        <location evidence="2">Cell membrane</location>
        <topology evidence="2">Single-pass type I membrane protein</topology>
    </subcellularLocation>
    <subcellularLocation>
        <location evidence="1">Secreted</location>
        <location evidence="1">Extracellular space</location>
    </subcellularLocation>
</comment>
<dbReference type="PANTHER" id="PTHR10740">
    <property type="entry name" value="TRANSFORMING GROWTH FACTOR ALPHA"/>
    <property type="match status" value="1"/>
</dbReference>
<keyword evidence="3" id="KW-1003">Cell membrane</keyword>
<keyword evidence="9" id="KW-1133">Transmembrane helix</keyword>
<dbReference type="SUPFAM" id="SSF57196">
    <property type="entry name" value="EGF/Laminin"/>
    <property type="match status" value="1"/>
</dbReference>
<dbReference type="GO" id="GO:0008284">
    <property type="term" value="P:positive regulation of cell population proliferation"/>
    <property type="evidence" value="ECO:0007669"/>
    <property type="project" value="TreeGrafter"/>
</dbReference>
<evidence type="ECO:0000256" key="11">
    <source>
        <dbReference type="ARBA" id="ARBA00023136"/>
    </source>
</evidence>
<keyword evidence="4" id="KW-0964">Secreted</keyword>
<evidence type="ECO:0000313" key="15">
    <source>
        <dbReference type="EMBL" id="CAL1613508.1"/>
    </source>
</evidence>
<evidence type="ECO:0000256" key="3">
    <source>
        <dbReference type="ARBA" id="ARBA00022475"/>
    </source>
</evidence>
<dbReference type="GO" id="GO:0005615">
    <property type="term" value="C:extracellular space"/>
    <property type="evidence" value="ECO:0007669"/>
    <property type="project" value="TreeGrafter"/>
</dbReference>
<dbReference type="GO" id="GO:0007173">
    <property type="term" value="P:epidermal growth factor receptor signaling pathway"/>
    <property type="evidence" value="ECO:0007669"/>
    <property type="project" value="TreeGrafter"/>
</dbReference>
<evidence type="ECO:0000256" key="12">
    <source>
        <dbReference type="ARBA" id="ARBA00023157"/>
    </source>
</evidence>
<evidence type="ECO:0000256" key="1">
    <source>
        <dbReference type="ARBA" id="ARBA00004239"/>
    </source>
</evidence>
<protein>
    <submittedName>
        <fullName evidence="15">Uncharacterized protein</fullName>
    </submittedName>
</protein>
<evidence type="ECO:0000256" key="10">
    <source>
        <dbReference type="ARBA" id="ARBA00023030"/>
    </source>
</evidence>
<keyword evidence="16" id="KW-1185">Reference proteome</keyword>
<dbReference type="PANTHER" id="PTHR10740:SF4">
    <property type="entry name" value="PROHEPARIN-BINDING EGF-LIKE GROWTH FACTOR"/>
    <property type="match status" value="1"/>
</dbReference>
<reference evidence="15 16" key="1">
    <citation type="submission" date="2024-04" db="EMBL/GenBank/DDBJ databases">
        <authorList>
            <person name="Waldvogel A.-M."/>
            <person name="Schoenle A."/>
        </authorList>
    </citation>
    <scope>NUCLEOTIDE SEQUENCE [LARGE SCALE GENOMIC DNA]</scope>
</reference>
<dbReference type="Gene3D" id="2.10.25.10">
    <property type="entry name" value="Laminin"/>
    <property type="match status" value="1"/>
</dbReference>
<evidence type="ECO:0000256" key="13">
    <source>
        <dbReference type="SAM" id="MobiDB-lite"/>
    </source>
</evidence>
<evidence type="ECO:0000256" key="8">
    <source>
        <dbReference type="ARBA" id="ARBA00022729"/>
    </source>
</evidence>
<dbReference type="FunFam" id="2.10.25.10:FF:000158">
    <property type="entry name" value="proheparin-binding EGF-like growth factor"/>
    <property type="match status" value="1"/>
</dbReference>
<keyword evidence="8 14" id="KW-0732">Signal</keyword>
<dbReference type="AlphaFoldDB" id="A0AAV2MJA0"/>
<dbReference type="Proteomes" id="UP001497482">
    <property type="component" value="Chromosome 8"/>
</dbReference>
<feature type="signal peptide" evidence="14">
    <location>
        <begin position="1"/>
        <end position="22"/>
    </location>
</feature>
<organism evidence="15 16">
    <name type="scientific">Knipowitschia caucasica</name>
    <name type="common">Caucasian dwarf goby</name>
    <name type="synonym">Pomatoschistus caucasicus</name>
    <dbReference type="NCBI Taxonomy" id="637954"/>
    <lineage>
        <taxon>Eukaryota</taxon>
        <taxon>Metazoa</taxon>
        <taxon>Chordata</taxon>
        <taxon>Craniata</taxon>
        <taxon>Vertebrata</taxon>
        <taxon>Euteleostomi</taxon>
        <taxon>Actinopterygii</taxon>
        <taxon>Neopterygii</taxon>
        <taxon>Teleostei</taxon>
        <taxon>Neoteleostei</taxon>
        <taxon>Acanthomorphata</taxon>
        <taxon>Gobiaria</taxon>
        <taxon>Gobiiformes</taxon>
        <taxon>Gobioidei</taxon>
        <taxon>Gobiidae</taxon>
        <taxon>Gobiinae</taxon>
        <taxon>Knipowitschia</taxon>
    </lineage>
</organism>
<keyword evidence="11" id="KW-0472">Membrane</keyword>
<keyword evidence="5" id="KW-0245">EGF-like domain</keyword>
<evidence type="ECO:0000256" key="7">
    <source>
        <dbReference type="ARBA" id="ARBA00022692"/>
    </source>
</evidence>
<dbReference type="GO" id="GO:0008083">
    <property type="term" value="F:growth factor activity"/>
    <property type="evidence" value="ECO:0007669"/>
    <property type="project" value="UniProtKB-KW"/>
</dbReference>